<organism evidence="2 3">
    <name type="scientific">Zestomonas insulae</name>
    <dbReference type="NCBI Taxonomy" id="2809017"/>
    <lineage>
        <taxon>Bacteria</taxon>
        <taxon>Pseudomonadati</taxon>
        <taxon>Pseudomonadota</taxon>
        <taxon>Gammaproteobacteria</taxon>
        <taxon>Pseudomonadales</taxon>
        <taxon>Pseudomonadaceae</taxon>
        <taxon>Zestomonas</taxon>
    </lineage>
</organism>
<comment type="caution">
    <text evidence="2">The sequence shown here is derived from an EMBL/GenBank/DDBJ whole genome shotgun (WGS) entry which is preliminary data.</text>
</comment>
<evidence type="ECO:0000256" key="1">
    <source>
        <dbReference type="SAM" id="MobiDB-lite"/>
    </source>
</evidence>
<dbReference type="Proteomes" id="UP000717995">
    <property type="component" value="Unassembled WGS sequence"/>
</dbReference>
<dbReference type="EMBL" id="JAFEUP010000004">
    <property type="protein sequence ID" value="MBM7062152.1"/>
    <property type="molecule type" value="Genomic_DNA"/>
</dbReference>
<accession>A0ABS2IJL4</accession>
<keyword evidence="3" id="KW-1185">Reference proteome</keyword>
<evidence type="ECO:0000313" key="3">
    <source>
        <dbReference type="Proteomes" id="UP000717995"/>
    </source>
</evidence>
<dbReference type="RefSeq" id="WP_205349333.1">
    <property type="nucleotide sequence ID" value="NZ_JAFEUP010000004.1"/>
</dbReference>
<sequence>MNTQNGTSAPRDTAPKPQQPVGGAIIDASGREIPITEQMIQQACREMDKTCMGAPKKA</sequence>
<protein>
    <submittedName>
        <fullName evidence="2">Uncharacterized protein</fullName>
    </submittedName>
</protein>
<evidence type="ECO:0000313" key="2">
    <source>
        <dbReference type="EMBL" id="MBM7062152.1"/>
    </source>
</evidence>
<name>A0ABS2IJL4_9GAMM</name>
<proteinExistence type="predicted"/>
<dbReference type="InterPro" id="IPR054635">
    <property type="entry name" value="PA1571-like"/>
</dbReference>
<feature type="compositionally biased region" description="Polar residues" evidence="1">
    <location>
        <begin position="1"/>
        <end position="10"/>
    </location>
</feature>
<gene>
    <name evidence="2" type="ORF">JQX08_15690</name>
</gene>
<reference evidence="2 3" key="1">
    <citation type="submission" date="2021-02" db="EMBL/GenBank/DDBJ databases">
        <authorList>
            <person name="Lee D.-H."/>
        </authorList>
    </citation>
    <scope>NUCLEOTIDE SEQUENCE [LARGE SCALE GENOMIC DNA]</scope>
    <source>
        <strain evidence="2 3">UL073</strain>
    </source>
</reference>
<dbReference type="NCBIfam" id="NF045613">
    <property type="entry name" value="PA1571_fam"/>
    <property type="match status" value="1"/>
</dbReference>
<feature type="region of interest" description="Disordered" evidence="1">
    <location>
        <begin position="1"/>
        <end position="24"/>
    </location>
</feature>